<dbReference type="Proteomes" id="UP001596031">
    <property type="component" value="Unassembled WGS sequence"/>
</dbReference>
<evidence type="ECO:0000313" key="2">
    <source>
        <dbReference type="EMBL" id="MFC5513548.1"/>
    </source>
</evidence>
<organism evidence="2 3">
    <name type="scientific">Massilia jejuensis</name>
    <dbReference type="NCBI Taxonomy" id="648894"/>
    <lineage>
        <taxon>Bacteria</taxon>
        <taxon>Pseudomonadati</taxon>
        <taxon>Pseudomonadota</taxon>
        <taxon>Betaproteobacteria</taxon>
        <taxon>Burkholderiales</taxon>
        <taxon>Oxalobacteraceae</taxon>
        <taxon>Telluria group</taxon>
        <taxon>Massilia</taxon>
    </lineage>
</organism>
<comment type="caution">
    <text evidence="2">The sequence shown here is derived from an EMBL/GenBank/DDBJ whole genome shotgun (WGS) entry which is preliminary data.</text>
</comment>
<gene>
    <name evidence="2" type="ORF">ACFPOU_20830</name>
</gene>
<accession>A0ABW0PNB3</accession>
<proteinExistence type="predicted"/>
<feature type="signal peptide" evidence="1">
    <location>
        <begin position="1"/>
        <end position="21"/>
    </location>
</feature>
<keyword evidence="3" id="KW-1185">Reference proteome</keyword>
<evidence type="ECO:0000313" key="3">
    <source>
        <dbReference type="Proteomes" id="UP001596031"/>
    </source>
</evidence>
<keyword evidence="1" id="KW-0732">Signal</keyword>
<sequence length="173" mass="18366">MMRSLTWVFAVLLPVSAAAQMAPDSPPVVSLKEGRASTALPGSQGAQLVARKIKERTGSQGDITVEFVRIVRFTEQPRCGRVGYTLYQKSSNTAWGQFGGQLNVCEDGGPPLRLCKGSAVLVPANAQCKDGSWPAETLEVQAAMARAVADGSLTGEQFKAKFGGRPKKGEAKK</sequence>
<feature type="chain" id="PRO_5047029019" evidence="1">
    <location>
        <begin position="22"/>
        <end position="173"/>
    </location>
</feature>
<evidence type="ECO:0000256" key="1">
    <source>
        <dbReference type="SAM" id="SignalP"/>
    </source>
</evidence>
<reference evidence="3" key="1">
    <citation type="journal article" date="2019" name="Int. J. Syst. Evol. Microbiol.">
        <title>The Global Catalogue of Microorganisms (GCM) 10K type strain sequencing project: providing services to taxonomists for standard genome sequencing and annotation.</title>
        <authorList>
            <consortium name="The Broad Institute Genomics Platform"/>
            <consortium name="The Broad Institute Genome Sequencing Center for Infectious Disease"/>
            <person name="Wu L."/>
            <person name="Ma J."/>
        </authorList>
    </citation>
    <scope>NUCLEOTIDE SEQUENCE [LARGE SCALE GENOMIC DNA]</scope>
    <source>
        <strain evidence="3">CCUG 38813</strain>
    </source>
</reference>
<dbReference type="EMBL" id="JBHSMS010000073">
    <property type="protein sequence ID" value="MFC5513548.1"/>
    <property type="molecule type" value="Genomic_DNA"/>
</dbReference>
<protein>
    <submittedName>
        <fullName evidence="2">Uncharacterized protein</fullName>
    </submittedName>
</protein>
<dbReference type="RefSeq" id="WP_379725930.1">
    <property type="nucleotide sequence ID" value="NZ_JBHSMS010000073.1"/>
</dbReference>
<name>A0ABW0PNB3_9BURK</name>